<evidence type="ECO:0000313" key="13">
    <source>
        <dbReference type="Proteomes" id="UP000694866"/>
    </source>
</evidence>
<keyword evidence="7 10" id="KW-0443">Lipid metabolism</keyword>
<dbReference type="Proteomes" id="UP000694866">
    <property type="component" value="Unplaced"/>
</dbReference>
<proteinExistence type="inferred from homology"/>
<dbReference type="GO" id="GO:0102965">
    <property type="term" value="F:alcohol-forming long-chain fatty acyl-CoA reductase activity"/>
    <property type="evidence" value="ECO:0007669"/>
    <property type="project" value="UniProtKB-EC"/>
</dbReference>
<keyword evidence="3 10" id="KW-0444">Lipid biosynthesis</keyword>
<evidence type="ECO:0000313" key="14">
    <source>
        <dbReference type="RefSeq" id="XP_011307901.1"/>
    </source>
</evidence>
<dbReference type="GO" id="GO:0005777">
    <property type="term" value="C:peroxisome"/>
    <property type="evidence" value="ECO:0007669"/>
    <property type="project" value="TreeGrafter"/>
</dbReference>
<dbReference type="RefSeq" id="XP_011307901.1">
    <property type="nucleotide sequence ID" value="XM_011309599.1"/>
</dbReference>
<dbReference type="Pfam" id="PF07993">
    <property type="entry name" value="NAD_binding_4"/>
    <property type="match status" value="1"/>
</dbReference>
<organism evidence="13 14">
    <name type="scientific">Fopius arisanus</name>
    <dbReference type="NCBI Taxonomy" id="64838"/>
    <lineage>
        <taxon>Eukaryota</taxon>
        <taxon>Metazoa</taxon>
        <taxon>Ecdysozoa</taxon>
        <taxon>Arthropoda</taxon>
        <taxon>Hexapoda</taxon>
        <taxon>Insecta</taxon>
        <taxon>Pterygota</taxon>
        <taxon>Neoptera</taxon>
        <taxon>Endopterygota</taxon>
        <taxon>Hymenoptera</taxon>
        <taxon>Apocrita</taxon>
        <taxon>Ichneumonoidea</taxon>
        <taxon>Braconidae</taxon>
        <taxon>Opiinae</taxon>
        <taxon>Fopius</taxon>
    </lineage>
</organism>
<dbReference type="EC" id="1.2.1.84" evidence="10"/>
<dbReference type="PANTHER" id="PTHR11011">
    <property type="entry name" value="MALE STERILITY PROTEIN 2-RELATED"/>
    <property type="match status" value="1"/>
</dbReference>
<dbReference type="GeneID" id="105269405"/>
<name>A0A9R1U3Q1_9HYME</name>
<reference evidence="14" key="1">
    <citation type="submission" date="2025-08" db="UniProtKB">
        <authorList>
            <consortium name="RefSeq"/>
        </authorList>
    </citation>
    <scope>IDENTIFICATION</scope>
    <source>
        <strain evidence="14">USDA-PBARC FA_bdor</strain>
        <tissue evidence="14">Whole organism</tissue>
    </source>
</reference>
<keyword evidence="6 10" id="KW-1133">Transmembrane helix</keyword>
<accession>A0A9R1U3Q1</accession>
<dbReference type="KEGG" id="fas:105269405"/>
<evidence type="ECO:0000256" key="1">
    <source>
        <dbReference type="ARBA" id="ARBA00004141"/>
    </source>
</evidence>
<sequence length="495" mass="56738">MSAQKLSVVGFYEDKKIFITGGTGGIGKLLLEKLLRCCPKIGCIYLLVRPKKGKTSAQRLSDLLDSPVFDKLRCYDSEVFSKIGLIEGDLSLPSLGISDEDKEKLIRNISIVFHCAASVRFDMTLEEAVESNVFGTRRLLQLCQEMIEIEVLLHVSTLYSTCHKVTVDECIPVIPTINGSMDFNQNKDDFLKTIPLEVAKKWPNTYTFSKALTEVMLDNLKGRVPVSIVRPSIILSTWKDPIPGWVDNFHGPTLTVVNGALGIIRSVVADGKKIGDVIPSDMVVNLLICVAHKTKYQDTEEIRVYNICSGRQNPLTVKFFLKESQILSTMYPSKAAIRYPNWRFTPSELTHKLRSAVHHHLVAYIFDLVAFCTFKKSRLSRIHRSVSRIAKTTKFFSLREWIVCDRNVEILNEELSDKDREVFEFDVKKINWKAWLKDYILGIRKHLLKEDLDNLDEAIARMKKLYWVENIVQSSIPIVAFFIIYFMIKRSRRRH</sequence>
<dbReference type="OrthoDB" id="429813at2759"/>
<evidence type="ECO:0000256" key="9">
    <source>
        <dbReference type="ARBA" id="ARBA00052530"/>
    </source>
</evidence>
<dbReference type="InterPro" id="IPR033640">
    <property type="entry name" value="FAR_C"/>
</dbReference>
<evidence type="ECO:0000256" key="6">
    <source>
        <dbReference type="ARBA" id="ARBA00022989"/>
    </source>
</evidence>
<dbReference type="FunFam" id="3.40.50.720:FF:000143">
    <property type="entry name" value="Fatty acyl-CoA reductase"/>
    <property type="match status" value="1"/>
</dbReference>
<feature type="domain" description="Fatty acyl-CoA reductase C-terminal" evidence="11">
    <location>
        <begin position="359"/>
        <end position="450"/>
    </location>
</feature>
<dbReference type="GO" id="GO:0035336">
    <property type="term" value="P:long-chain fatty-acyl-CoA metabolic process"/>
    <property type="evidence" value="ECO:0007669"/>
    <property type="project" value="TreeGrafter"/>
</dbReference>
<evidence type="ECO:0000256" key="4">
    <source>
        <dbReference type="ARBA" id="ARBA00022692"/>
    </source>
</evidence>
<evidence type="ECO:0000259" key="11">
    <source>
        <dbReference type="Pfam" id="PF03015"/>
    </source>
</evidence>
<dbReference type="GO" id="GO:0016020">
    <property type="term" value="C:membrane"/>
    <property type="evidence" value="ECO:0007669"/>
    <property type="project" value="UniProtKB-SubCell"/>
</dbReference>
<comment type="similarity">
    <text evidence="2 10">Belongs to the fatty acyl-CoA reductase family.</text>
</comment>
<evidence type="ECO:0000256" key="7">
    <source>
        <dbReference type="ARBA" id="ARBA00023098"/>
    </source>
</evidence>
<feature type="domain" description="Thioester reductase (TE)" evidence="12">
    <location>
        <begin position="19"/>
        <end position="286"/>
    </location>
</feature>
<evidence type="ECO:0000259" key="12">
    <source>
        <dbReference type="Pfam" id="PF07993"/>
    </source>
</evidence>
<comment type="subcellular location">
    <subcellularLocation>
        <location evidence="1">Membrane</location>
        <topology evidence="1">Multi-pass membrane protein</topology>
    </subcellularLocation>
</comment>
<evidence type="ECO:0000256" key="8">
    <source>
        <dbReference type="ARBA" id="ARBA00023136"/>
    </source>
</evidence>
<dbReference type="Pfam" id="PF03015">
    <property type="entry name" value="Sterile"/>
    <property type="match status" value="1"/>
</dbReference>
<dbReference type="SUPFAM" id="SSF51735">
    <property type="entry name" value="NAD(P)-binding Rossmann-fold domains"/>
    <property type="match status" value="1"/>
</dbReference>
<keyword evidence="4 10" id="KW-0812">Transmembrane</keyword>
<dbReference type="CDD" id="cd09071">
    <property type="entry name" value="FAR_C"/>
    <property type="match status" value="1"/>
</dbReference>
<keyword evidence="5 10" id="KW-0521">NADP</keyword>
<dbReference type="CDD" id="cd05236">
    <property type="entry name" value="FAR-N_SDR_e"/>
    <property type="match status" value="1"/>
</dbReference>
<keyword evidence="8 10" id="KW-0472">Membrane</keyword>
<feature type="transmembrane region" description="Helical" evidence="10">
    <location>
        <begin position="471"/>
        <end position="488"/>
    </location>
</feature>
<dbReference type="PANTHER" id="PTHR11011:SF116">
    <property type="entry name" value="FATTY ACYL-COA REDUCTASE CG5065-RELATED"/>
    <property type="match status" value="1"/>
</dbReference>
<dbReference type="InterPro" id="IPR036291">
    <property type="entry name" value="NAD(P)-bd_dom_sf"/>
</dbReference>
<dbReference type="Gene3D" id="3.40.50.720">
    <property type="entry name" value="NAD(P)-binding Rossmann-like Domain"/>
    <property type="match status" value="1"/>
</dbReference>
<comment type="function">
    <text evidence="10">Catalyzes the reduction of fatty acyl-CoA to fatty alcohols.</text>
</comment>
<evidence type="ECO:0000256" key="10">
    <source>
        <dbReference type="RuleBase" id="RU363097"/>
    </source>
</evidence>
<keyword evidence="13" id="KW-1185">Reference proteome</keyword>
<protein>
    <recommendedName>
        <fullName evidence="10">Fatty acyl-CoA reductase</fullName>
        <ecNumber evidence="10">1.2.1.84</ecNumber>
    </recommendedName>
</protein>
<dbReference type="AlphaFoldDB" id="A0A9R1U3Q1"/>
<evidence type="ECO:0000256" key="3">
    <source>
        <dbReference type="ARBA" id="ARBA00022516"/>
    </source>
</evidence>
<evidence type="ECO:0000256" key="2">
    <source>
        <dbReference type="ARBA" id="ARBA00005928"/>
    </source>
</evidence>
<dbReference type="InterPro" id="IPR026055">
    <property type="entry name" value="FAR"/>
</dbReference>
<evidence type="ECO:0000256" key="5">
    <source>
        <dbReference type="ARBA" id="ARBA00022857"/>
    </source>
</evidence>
<dbReference type="GO" id="GO:0080019">
    <property type="term" value="F:alcohol-forming very long-chain fatty acyl-CoA reductase activity"/>
    <property type="evidence" value="ECO:0007669"/>
    <property type="project" value="InterPro"/>
</dbReference>
<keyword evidence="10" id="KW-0560">Oxidoreductase</keyword>
<dbReference type="InterPro" id="IPR013120">
    <property type="entry name" value="FAR_NAD-bd"/>
</dbReference>
<gene>
    <name evidence="14" type="primary">LOC105269405</name>
</gene>
<comment type="catalytic activity">
    <reaction evidence="9 10">
        <text>a long-chain fatty acyl-CoA + 2 NADPH + 2 H(+) = a long-chain primary fatty alcohol + 2 NADP(+) + CoA</text>
        <dbReference type="Rhea" id="RHEA:52716"/>
        <dbReference type="ChEBI" id="CHEBI:15378"/>
        <dbReference type="ChEBI" id="CHEBI:57287"/>
        <dbReference type="ChEBI" id="CHEBI:57783"/>
        <dbReference type="ChEBI" id="CHEBI:58349"/>
        <dbReference type="ChEBI" id="CHEBI:77396"/>
        <dbReference type="ChEBI" id="CHEBI:83139"/>
        <dbReference type="EC" id="1.2.1.84"/>
    </reaction>
</comment>